<evidence type="ECO:0000313" key="14">
    <source>
        <dbReference type="EMBL" id="PAV96236.1"/>
    </source>
</evidence>
<dbReference type="InterPro" id="IPR003445">
    <property type="entry name" value="Cat_transpt"/>
</dbReference>
<evidence type="ECO:0000256" key="8">
    <source>
        <dbReference type="ARBA" id="ARBA00023065"/>
    </source>
</evidence>
<sequence>MVNYRSILYILGMMLSKVALLMYIPTIYALFTGSGGVSEFLQSVIITHVIAIILIAQGRGQKFYLRIRDMFLTTTLAWITACCFGALPFVFIKHIAFTDAFFETMSGLTTTGSSVLSHLNQMEPSVLLWRSLLQWMGGVGFIVMAVAILPFLDVGGMRLFHTESSDWSEKSSPRMKDVAKSIMGVYVVLTFLCYFGFRYAGMDNFDAVNHAFATISTGGFSTNDLSMAAYSKLAQWNATLFMFLGSLPFLLFVQCIRQRSGKPLWRDQQLVGFTRFVIIVGMIITLWLWHKNIFSFTDSLRIAFFNLINILSTTGYSLGNFDLWTPLTTVIFASVMLLGGCSGSTAGGIKMFRIQICFETLHIEVRKLIHPNAIFPRRYNNRPITNEVSRSVIAFMMAFIGITIVIAGILGMSGVDTLSAITGAMTAMANVGPGMGPVIGPSGNFASLPDIAKWALSIGMLLGRLEVMTVIVLMFPAFWRT</sequence>
<feature type="transmembrane region" description="Helical" evidence="13">
    <location>
        <begin position="392"/>
        <end position="415"/>
    </location>
</feature>
<keyword evidence="10" id="KW-0407">Ion channel</keyword>
<keyword evidence="6 11" id="KW-0630">Potassium</keyword>
<feature type="transmembrane region" description="Helical" evidence="13">
    <location>
        <begin position="70"/>
        <end position="92"/>
    </location>
</feature>
<evidence type="ECO:0000256" key="12">
    <source>
        <dbReference type="PIRSR" id="PIRSR006247-1"/>
    </source>
</evidence>
<comment type="subcellular location">
    <subcellularLocation>
        <location evidence="11">Cell inner membrane</location>
        <topology evidence="11">Multi-pass membrane protein</topology>
    </subcellularLocation>
    <subcellularLocation>
        <location evidence="1">Cell membrane</location>
        <topology evidence="1">Multi-pass membrane protein</topology>
    </subcellularLocation>
</comment>
<dbReference type="OrthoDB" id="9810952at2"/>
<keyword evidence="11" id="KW-0997">Cell inner membrane</keyword>
<evidence type="ECO:0000256" key="6">
    <source>
        <dbReference type="ARBA" id="ARBA00022958"/>
    </source>
</evidence>
<dbReference type="PIRSF" id="PIRSF006247">
    <property type="entry name" value="TrkH"/>
    <property type="match status" value="1"/>
</dbReference>
<evidence type="ECO:0000256" key="3">
    <source>
        <dbReference type="ARBA" id="ARBA00022475"/>
    </source>
</evidence>
<organism evidence="14 15">
    <name type="scientific">Hafnia paralvei</name>
    <dbReference type="NCBI Taxonomy" id="546367"/>
    <lineage>
        <taxon>Bacteria</taxon>
        <taxon>Pseudomonadati</taxon>
        <taxon>Pseudomonadota</taxon>
        <taxon>Gammaproteobacteria</taxon>
        <taxon>Enterobacterales</taxon>
        <taxon>Hafniaceae</taxon>
        <taxon>Hafnia</taxon>
    </lineage>
</organism>
<dbReference type="Pfam" id="PF02386">
    <property type="entry name" value="TrkH"/>
    <property type="match status" value="1"/>
</dbReference>
<keyword evidence="15" id="KW-1185">Reference proteome</keyword>
<feature type="binding site" evidence="12">
    <location>
        <position position="111"/>
    </location>
    <ligand>
        <name>K(+)</name>
        <dbReference type="ChEBI" id="CHEBI:29103"/>
    </ligand>
</feature>
<feature type="binding site" evidence="12">
    <location>
        <position position="430"/>
    </location>
    <ligand>
        <name>K(+)</name>
        <dbReference type="ChEBI" id="CHEBI:29103"/>
    </ligand>
</feature>
<comment type="caution">
    <text evidence="14">The sequence shown here is derived from an EMBL/GenBank/DDBJ whole genome shotgun (WGS) entry which is preliminary data.</text>
</comment>
<dbReference type="InterPro" id="IPR004772">
    <property type="entry name" value="TrkH"/>
</dbReference>
<evidence type="ECO:0000256" key="2">
    <source>
        <dbReference type="ARBA" id="ARBA00022448"/>
    </source>
</evidence>
<gene>
    <name evidence="14" type="ORF">CJD50_11040</name>
</gene>
<feature type="binding site" evidence="12">
    <location>
        <position position="110"/>
    </location>
    <ligand>
        <name>K(+)</name>
        <dbReference type="ChEBI" id="CHEBI:29103"/>
    </ligand>
</feature>
<comment type="function">
    <text evidence="11">Low-affinity potassium transport system. Interacts with Trk system potassium uptake protein TrkA.</text>
</comment>
<keyword evidence="8 11" id="KW-0406">Ion transport</keyword>
<dbReference type="NCBIfam" id="TIGR00933">
    <property type="entry name" value="2a38"/>
    <property type="match status" value="1"/>
</dbReference>
<feature type="transmembrane region" description="Helical" evidence="13">
    <location>
        <begin position="40"/>
        <end position="58"/>
    </location>
</feature>
<keyword evidence="12" id="KW-0479">Metal-binding</keyword>
<feature type="transmembrane region" description="Helical" evidence="13">
    <location>
        <begin position="273"/>
        <end position="290"/>
    </location>
</feature>
<proteinExistence type="inferred from homology"/>
<dbReference type="GO" id="GO:0005886">
    <property type="term" value="C:plasma membrane"/>
    <property type="evidence" value="ECO:0007669"/>
    <property type="project" value="UniProtKB-SubCell"/>
</dbReference>
<dbReference type="KEGG" id="hpar:AL518_06400"/>
<dbReference type="EMBL" id="NQMS01000004">
    <property type="protein sequence ID" value="PAV96236.1"/>
    <property type="molecule type" value="Genomic_DNA"/>
</dbReference>
<feature type="transmembrane region" description="Helical" evidence="13">
    <location>
        <begin position="323"/>
        <end position="343"/>
    </location>
</feature>
<keyword evidence="5 13" id="KW-0812">Transmembrane</keyword>
<keyword evidence="4 11" id="KW-0633">Potassium transport</keyword>
<dbReference type="GO" id="GO:0046872">
    <property type="term" value="F:metal ion binding"/>
    <property type="evidence" value="ECO:0007669"/>
    <property type="project" value="UniProtKB-KW"/>
</dbReference>
<name>A0A2A2MCZ5_9GAMM</name>
<feature type="binding site" evidence="12">
    <location>
        <position position="431"/>
    </location>
    <ligand>
        <name>K(+)</name>
        <dbReference type="ChEBI" id="CHEBI:29103"/>
    </ligand>
</feature>
<evidence type="ECO:0000256" key="10">
    <source>
        <dbReference type="ARBA" id="ARBA00023303"/>
    </source>
</evidence>
<keyword evidence="3 11" id="KW-1003">Cell membrane</keyword>
<evidence type="ECO:0000256" key="7">
    <source>
        <dbReference type="ARBA" id="ARBA00022989"/>
    </source>
</evidence>
<dbReference type="RefSeq" id="WP_008815456.1">
    <property type="nucleotide sequence ID" value="NZ_CALECD010000046.1"/>
</dbReference>
<feature type="transmembrane region" description="Helical" evidence="13">
    <location>
        <begin position="7"/>
        <end position="28"/>
    </location>
</feature>
<feature type="transmembrane region" description="Helical" evidence="13">
    <location>
        <begin position="233"/>
        <end position="253"/>
    </location>
</feature>
<accession>A0A2A2MCZ5</accession>
<evidence type="ECO:0000256" key="13">
    <source>
        <dbReference type="SAM" id="Phobius"/>
    </source>
</evidence>
<dbReference type="AlphaFoldDB" id="A0A2A2MCZ5"/>
<evidence type="ECO:0000256" key="11">
    <source>
        <dbReference type="PIRNR" id="PIRNR006247"/>
    </source>
</evidence>
<evidence type="ECO:0000256" key="9">
    <source>
        <dbReference type="ARBA" id="ARBA00023136"/>
    </source>
</evidence>
<feature type="transmembrane region" description="Helical" evidence="13">
    <location>
        <begin position="132"/>
        <end position="152"/>
    </location>
</feature>
<evidence type="ECO:0000256" key="5">
    <source>
        <dbReference type="ARBA" id="ARBA00022692"/>
    </source>
</evidence>
<keyword evidence="2 11" id="KW-0813">Transport</keyword>
<protein>
    <recommendedName>
        <fullName evidence="11">Trk system potassium uptake protein</fullName>
    </recommendedName>
</protein>
<dbReference type="GeneID" id="69640353"/>
<dbReference type="PANTHER" id="PTHR32024:SF3">
    <property type="entry name" value="TRK SYSTEM POTASSIUM UPTAKE PROTEIN"/>
    <property type="match status" value="1"/>
</dbReference>
<dbReference type="Proteomes" id="UP000218796">
    <property type="component" value="Unassembled WGS sequence"/>
</dbReference>
<feature type="binding site" evidence="12">
    <location>
        <position position="218"/>
    </location>
    <ligand>
        <name>K(+)</name>
        <dbReference type="ChEBI" id="CHEBI:29103"/>
    </ligand>
</feature>
<feature type="binding site" evidence="12">
    <location>
        <position position="314"/>
    </location>
    <ligand>
        <name>K(+)</name>
        <dbReference type="ChEBI" id="CHEBI:29103"/>
    </ligand>
</feature>
<dbReference type="PANTHER" id="PTHR32024">
    <property type="entry name" value="TRK SYSTEM POTASSIUM UPTAKE PROTEIN TRKG-RELATED"/>
    <property type="match status" value="1"/>
</dbReference>
<evidence type="ECO:0000256" key="1">
    <source>
        <dbReference type="ARBA" id="ARBA00004651"/>
    </source>
</evidence>
<keyword evidence="9 11" id="KW-0472">Membrane</keyword>
<feature type="transmembrane region" description="Helical" evidence="13">
    <location>
        <begin position="178"/>
        <end position="197"/>
    </location>
</feature>
<reference evidence="14 15" key="1">
    <citation type="submission" date="2017-08" db="EMBL/GenBank/DDBJ databases">
        <title>Draft Genome Sequence of Hafnia alvei CITHA-6 Isolated from Raw Bovine Milk.</title>
        <authorList>
            <person name="Culligan E.P."/>
            <person name="Mcsweeney A."/>
            <person name="O'Doherty C."/>
            <person name="Gleeson E."/>
            <person name="O'Riordan D."/>
            <person name="Sleator R.D."/>
        </authorList>
    </citation>
    <scope>NUCLEOTIDE SEQUENCE [LARGE SCALE GENOMIC DNA]</scope>
    <source>
        <strain evidence="14 15">CITHA-6</strain>
    </source>
</reference>
<feature type="transmembrane region" description="Helical" evidence="13">
    <location>
        <begin position="454"/>
        <end position="479"/>
    </location>
</feature>
<keyword evidence="7 13" id="KW-1133">Transmembrane helix</keyword>
<evidence type="ECO:0000313" key="15">
    <source>
        <dbReference type="Proteomes" id="UP000218796"/>
    </source>
</evidence>
<dbReference type="GO" id="GO:0015379">
    <property type="term" value="F:potassium:chloride symporter activity"/>
    <property type="evidence" value="ECO:0007669"/>
    <property type="project" value="InterPro"/>
</dbReference>
<comment type="similarity">
    <text evidence="11">Belongs to the TrkH potassium transport family.</text>
</comment>
<feature type="binding site" evidence="12">
    <location>
        <position position="313"/>
    </location>
    <ligand>
        <name>K(+)</name>
        <dbReference type="ChEBI" id="CHEBI:29103"/>
    </ligand>
</feature>
<evidence type="ECO:0000256" key="4">
    <source>
        <dbReference type="ARBA" id="ARBA00022538"/>
    </source>
</evidence>